<dbReference type="EMBL" id="JAIWYP010000006">
    <property type="protein sequence ID" value="KAH3806390.1"/>
    <property type="molecule type" value="Genomic_DNA"/>
</dbReference>
<protein>
    <submittedName>
        <fullName evidence="1">Uncharacterized protein</fullName>
    </submittedName>
</protein>
<name>A0A9D4JC52_DREPO</name>
<gene>
    <name evidence="1" type="ORF">DPMN_134711</name>
</gene>
<sequence>MEVRDASKYRGDNNVVTSPSMYRMSDSGLHQTIADMAELSEVSRLWTFRPRYFSPPINFAFGRFTSKESKADCAIVNSYYSSKRHQLMD</sequence>
<dbReference type="Proteomes" id="UP000828390">
    <property type="component" value="Unassembled WGS sequence"/>
</dbReference>
<reference evidence="1" key="1">
    <citation type="journal article" date="2019" name="bioRxiv">
        <title>The Genome of the Zebra Mussel, Dreissena polymorpha: A Resource for Invasive Species Research.</title>
        <authorList>
            <person name="McCartney M.A."/>
            <person name="Auch B."/>
            <person name="Kono T."/>
            <person name="Mallez S."/>
            <person name="Zhang Y."/>
            <person name="Obille A."/>
            <person name="Becker A."/>
            <person name="Abrahante J.E."/>
            <person name="Garbe J."/>
            <person name="Badalamenti J.P."/>
            <person name="Herman A."/>
            <person name="Mangelson H."/>
            <person name="Liachko I."/>
            <person name="Sullivan S."/>
            <person name="Sone E.D."/>
            <person name="Koren S."/>
            <person name="Silverstein K.A.T."/>
            <person name="Beckman K.B."/>
            <person name="Gohl D.M."/>
        </authorList>
    </citation>
    <scope>NUCLEOTIDE SEQUENCE</scope>
    <source>
        <strain evidence="1">Duluth1</strain>
        <tissue evidence="1">Whole animal</tissue>
    </source>
</reference>
<reference evidence="1" key="2">
    <citation type="submission" date="2020-11" db="EMBL/GenBank/DDBJ databases">
        <authorList>
            <person name="McCartney M.A."/>
            <person name="Auch B."/>
            <person name="Kono T."/>
            <person name="Mallez S."/>
            <person name="Becker A."/>
            <person name="Gohl D.M."/>
            <person name="Silverstein K.A.T."/>
            <person name="Koren S."/>
            <person name="Bechman K.B."/>
            <person name="Herman A."/>
            <person name="Abrahante J.E."/>
            <person name="Garbe J."/>
        </authorList>
    </citation>
    <scope>NUCLEOTIDE SEQUENCE</scope>
    <source>
        <strain evidence="1">Duluth1</strain>
        <tissue evidence="1">Whole animal</tissue>
    </source>
</reference>
<keyword evidence="2" id="KW-1185">Reference proteome</keyword>
<evidence type="ECO:0000313" key="1">
    <source>
        <dbReference type="EMBL" id="KAH3806390.1"/>
    </source>
</evidence>
<evidence type="ECO:0000313" key="2">
    <source>
        <dbReference type="Proteomes" id="UP000828390"/>
    </source>
</evidence>
<dbReference type="AlphaFoldDB" id="A0A9D4JC52"/>
<organism evidence="1 2">
    <name type="scientific">Dreissena polymorpha</name>
    <name type="common">Zebra mussel</name>
    <name type="synonym">Mytilus polymorpha</name>
    <dbReference type="NCBI Taxonomy" id="45954"/>
    <lineage>
        <taxon>Eukaryota</taxon>
        <taxon>Metazoa</taxon>
        <taxon>Spiralia</taxon>
        <taxon>Lophotrochozoa</taxon>
        <taxon>Mollusca</taxon>
        <taxon>Bivalvia</taxon>
        <taxon>Autobranchia</taxon>
        <taxon>Heteroconchia</taxon>
        <taxon>Euheterodonta</taxon>
        <taxon>Imparidentia</taxon>
        <taxon>Neoheterodontei</taxon>
        <taxon>Myida</taxon>
        <taxon>Dreissenoidea</taxon>
        <taxon>Dreissenidae</taxon>
        <taxon>Dreissena</taxon>
    </lineage>
</organism>
<proteinExistence type="predicted"/>
<accession>A0A9D4JC52</accession>
<comment type="caution">
    <text evidence="1">The sequence shown here is derived from an EMBL/GenBank/DDBJ whole genome shotgun (WGS) entry which is preliminary data.</text>
</comment>